<dbReference type="GO" id="GO:0030001">
    <property type="term" value="P:metal ion transport"/>
    <property type="evidence" value="ECO:0007669"/>
    <property type="project" value="InterPro"/>
</dbReference>
<name>A0A117ITP3_9EURY</name>
<dbReference type="PANTHER" id="PTHR42953:SF1">
    <property type="entry name" value="METAL-BINDING PROTEIN HI_0362-RELATED"/>
    <property type="match status" value="1"/>
</dbReference>
<dbReference type="Gene3D" id="3.40.50.1980">
    <property type="entry name" value="Nitrogenase molybdenum iron protein domain"/>
    <property type="match status" value="1"/>
</dbReference>
<keyword evidence="3" id="KW-0479">Metal-binding</keyword>
<keyword evidence="7" id="KW-1185">Reference proteome</keyword>
<dbReference type="PANTHER" id="PTHR42953">
    <property type="entry name" value="HIGH-AFFINITY ZINC UPTAKE SYSTEM PROTEIN ZNUA-RELATED"/>
    <property type="match status" value="1"/>
</dbReference>
<protein>
    <submittedName>
        <fullName evidence="6">ABC transporter substrate-binding protein</fullName>
    </submittedName>
</protein>
<dbReference type="GO" id="GO:0046872">
    <property type="term" value="F:metal ion binding"/>
    <property type="evidence" value="ECO:0007669"/>
    <property type="project" value="UniProtKB-KW"/>
</dbReference>
<dbReference type="InterPro" id="IPR006127">
    <property type="entry name" value="ZnuA-like"/>
</dbReference>
<keyword evidence="2" id="KW-0813">Transport</keyword>
<keyword evidence="5" id="KW-0472">Membrane</keyword>
<dbReference type="SUPFAM" id="SSF53807">
    <property type="entry name" value="Helical backbone' metal receptor"/>
    <property type="match status" value="1"/>
</dbReference>
<dbReference type="AlphaFoldDB" id="A0A117ITP3"/>
<gene>
    <name evidence="6" type="ORF">APY94_02325</name>
</gene>
<dbReference type="Proteomes" id="UP000053462">
    <property type="component" value="Unassembled WGS sequence"/>
</dbReference>
<evidence type="ECO:0000313" key="6">
    <source>
        <dbReference type="EMBL" id="KUH34315.1"/>
    </source>
</evidence>
<organism evidence="6 7">
    <name type="scientific">Thermococcus celericrescens</name>
    <dbReference type="NCBI Taxonomy" id="227598"/>
    <lineage>
        <taxon>Archaea</taxon>
        <taxon>Methanobacteriati</taxon>
        <taxon>Methanobacteriota</taxon>
        <taxon>Thermococci</taxon>
        <taxon>Thermococcales</taxon>
        <taxon>Thermococcaceae</taxon>
        <taxon>Thermococcus</taxon>
    </lineage>
</organism>
<dbReference type="Pfam" id="PF01297">
    <property type="entry name" value="ZnuA"/>
    <property type="match status" value="1"/>
</dbReference>
<comment type="subcellular location">
    <subcellularLocation>
        <location evidence="1">Cell envelope</location>
    </subcellularLocation>
</comment>
<dbReference type="EMBL" id="LLYW01000007">
    <property type="protein sequence ID" value="KUH34315.1"/>
    <property type="molecule type" value="Genomic_DNA"/>
</dbReference>
<evidence type="ECO:0000256" key="3">
    <source>
        <dbReference type="ARBA" id="ARBA00022723"/>
    </source>
</evidence>
<reference evidence="6 7" key="1">
    <citation type="submission" date="2015-10" db="EMBL/GenBank/DDBJ databases">
        <title>Draft genome sequence of Thermococcus celericrescens strain DSM 17994.</title>
        <authorList>
            <person name="Hong S.-J."/>
            <person name="Park C.-E."/>
            <person name="Shin J.-H."/>
        </authorList>
    </citation>
    <scope>NUCLEOTIDE SEQUENCE [LARGE SCALE GENOMIC DNA]</scope>
    <source>
        <strain evidence="6 7">DSM 17994</strain>
    </source>
</reference>
<dbReference type="InterPro" id="IPR050492">
    <property type="entry name" value="Bact_metal-bind_prot9"/>
</dbReference>
<feature type="transmembrane region" description="Helical" evidence="5">
    <location>
        <begin position="309"/>
        <end position="328"/>
    </location>
</feature>
<keyword evidence="4" id="KW-0732">Signal</keyword>
<keyword evidence="5" id="KW-0812">Transmembrane</keyword>
<keyword evidence="5" id="KW-1133">Transmembrane helix</keyword>
<evidence type="ECO:0000256" key="5">
    <source>
        <dbReference type="SAM" id="Phobius"/>
    </source>
</evidence>
<dbReference type="RefSeq" id="WP_058938110.1">
    <property type="nucleotide sequence ID" value="NZ_LLYW01000007.1"/>
</dbReference>
<dbReference type="OrthoDB" id="50488at2157"/>
<evidence type="ECO:0000256" key="2">
    <source>
        <dbReference type="ARBA" id="ARBA00022448"/>
    </source>
</evidence>
<sequence>MRARGLIITLILLTAAAGLIPFAGASSGKPLIVTSIAPIASIVQDAFGDSVDVVYIIPPGADPHEYQLTASQIELLRKADVIVTTGGHLPVEKKIAELKEEGTITGEALFLDDYKREGFRYLPEHWYNDKDNPHGIWLDPTNALAVAKATEKALESVDPVHSDVYESEYRSFEERVNAIVEAYQALAGKNHTAVIQMPSDQYAIEWLGIKAVASIKPEEEVPAIGVDDLVPTARKADIIVYALDSPDQMKDAAKELAAKSGKPFAEITVFWSDRPYTEVLIENSAAVVKALGGRPGEILPVQRDDVERYVALSLVVGIVLGVALGVILKK</sequence>
<dbReference type="STRING" id="227598.APY94_02325"/>
<evidence type="ECO:0000256" key="4">
    <source>
        <dbReference type="ARBA" id="ARBA00022729"/>
    </source>
</evidence>
<proteinExistence type="predicted"/>
<evidence type="ECO:0000256" key="1">
    <source>
        <dbReference type="ARBA" id="ARBA00004196"/>
    </source>
</evidence>
<accession>A0A117ITP3</accession>
<evidence type="ECO:0000313" key="7">
    <source>
        <dbReference type="Proteomes" id="UP000053462"/>
    </source>
</evidence>
<comment type="caution">
    <text evidence="6">The sequence shown here is derived from an EMBL/GenBank/DDBJ whole genome shotgun (WGS) entry which is preliminary data.</text>
</comment>